<accession>A0ABV5V6P3</accession>
<keyword evidence="2" id="KW-0812">Transmembrane</keyword>
<comment type="caution">
    <text evidence="3">The sequence shown here is derived from an EMBL/GenBank/DDBJ whole genome shotgun (WGS) entry which is preliminary data.</text>
</comment>
<evidence type="ECO:0000313" key="4">
    <source>
        <dbReference type="Proteomes" id="UP001589613"/>
    </source>
</evidence>
<feature type="transmembrane region" description="Helical" evidence="2">
    <location>
        <begin position="20"/>
        <end position="43"/>
    </location>
</feature>
<protein>
    <recommendedName>
        <fullName evidence="5">TrbL/VirB6 plasmid conjugal transfer protein</fullName>
    </recommendedName>
</protein>
<reference evidence="3 4" key="1">
    <citation type="submission" date="2024-09" db="EMBL/GenBank/DDBJ databases">
        <authorList>
            <person name="Sun Q."/>
            <person name="Mori K."/>
        </authorList>
    </citation>
    <scope>NUCLEOTIDE SEQUENCE [LARGE SCALE GENOMIC DNA]</scope>
    <source>
        <strain evidence="3 4">JCM 12763</strain>
    </source>
</reference>
<feature type="region of interest" description="Disordered" evidence="1">
    <location>
        <begin position="393"/>
        <end position="476"/>
    </location>
</feature>
<gene>
    <name evidence="3" type="ORF">ACFFN0_15405</name>
</gene>
<feature type="compositionally biased region" description="Gly residues" evidence="1">
    <location>
        <begin position="423"/>
        <end position="432"/>
    </location>
</feature>
<feature type="transmembrane region" description="Helical" evidence="2">
    <location>
        <begin position="257"/>
        <end position="280"/>
    </location>
</feature>
<feature type="transmembrane region" description="Helical" evidence="2">
    <location>
        <begin position="97"/>
        <end position="120"/>
    </location>
</feature>
<evidence type="ECO:0000256" key="2">
    <source>
        <dbReference type="SAM" id="Phobius"/>
    </source>
</evidence>
<sequence length="476" mass="47376">MPNPFEYLAAKAVGELVADAWTSIMLAIWMGGLWFLRTVLGLVDAILTPDVTADGPAGQVYRTTFWLAIALLLILAMVQLGVAAWRRDGTDLAHAGIGVAQFVVVFAAWVGYTVMILAAAQGLTRSLLRAMFGVEAFAHWEPSGSLVIAAEDITDALLATVLGFLGLVLWLGGVGFLLVMLTRAGALLVLVATGPIAAAGLAAGFSRGWFWTSFRWFHAAAFTPVLVALVLGLGTSVTTGVVQGEADGLATTIGTAIPGVFLICIAAFSPLALFKLLAFVDPGTSSGAAMRAGYEAHGGLRGLTGRGVATSGAASTLDGHGRPAGEVSAEGQANQRAVTATTSLGSTAGGLAHPALGAAAAVIGAGVGSFVSAGTRGAAVAADLANQAGVGHNTYVPDFQPSRPTGDRHRLAHPEQRGEDTDSGGGEAGGGAVQAPPPAQTSPSTGAGPITPPGGGGATSGTGAAAAGADAGAVTP</sequence>
<feature type="transmembrane region" description="Helical" evidence="2">
    <location>
        <begin position="156"/>
        <end position="178"/>
    </location>
</feature>
<feature type="compositionally biased region" description="Basic and acidic residues" evidence="1">
    <location>
        <begin position="405"/>
        <end position="420"/>
    </location>
</feature>
<evidence type="ECO:0008006" key="5">
    <source>
        <dbReference type="Google" id="ProtNLM"/>
    </source>
</evidence>
<feature type="region of interest" description="Disordered" evidence="1">
    <location>
        <begin position="311"/>
        <end position="336"/>
    </location>
</feature>
<feature type="transmembrane region" description="Helical" evidence="2">
    <location>
        <begin position="64"/>
        <end position="85"/>
    </location>
</feature>
<evidence type="ECO:0000256" key="1">
    <source>
        <dbReference type="SAM" id="MobiDB-lite"/>
    </source>
</evidence>
<evidence type="ECO:0000313" key="3">
    <source>
        <dbReference type="EMBL" id="MFB9733435.1"/>
    </source>
</evidence>
<feature type="compositionally biased region" description="Low complexity" evidence="1">
    <location>
        <begin position="461"/>
        <end position="476"/>
    </location>
</feature>
<feature type="transmembrane region" description="Helical" evidence="2">
    <location>
        <begin position="216"/>
        <end position="237"/>
    </location>
</feature>
<keyword evidence="2" id="KW-0472">Membrane</keyword>
<dbReference type="Proteomes" id="UP001589613">
    <property type="component" value="Unassembled WGS sequence"/>
</dbReference>
<feature type="transmembrane region" description="Helical" evidence="2">
    <location>
        <begin position="184"/>
        <end position="204"/>
    </location>
</feature>
<keyword evidence="4" id="KW-1185">Reference proteome</keyword>
<organism evidence="3 4">
    <name type="scientific">Ornithinimicrobium kibberense</name>
    <dbReference type="NCBI Taxonomy" id="282060"/>
    <lineage>
        <taxon>Bacteria</taxon>
        <taxon>Bacillati</taxon>
        <taxon>Actinomycetota</taxon>
        <taxon>Actinomycetes</taxon>
        <taxon>Micrococcales</taxon>
        <taxon>Ornithinimicrobiaceae</taxon>
        <taxon>Ornithinimicrobium</taxon>
    </lineage>
</organism>
<keyword evidence="2" id="KW-1133">Transmembrane helix</keyword>
<name>A0ABV5V6P3_9MICO</name>
<proteinExistence type="predicted"/>
<dbReference type="EMBL" id="JBHMAX010000036">
    <property type="protein sequence ID" value="MFB9733435.1"/>
    <property type="molecule type" value="Genomic_DNA"/>
</dbReference>
<dbReference type="RefSeq" id="WP_141339248.1">
    <property type="nucleotide sequence ID" value="NZ_JBHMAX010000036.1"/>
</dbReference>